<name>A0A8J5XR20_DIALT</name>
<dbReference type="GO" id="GO:0005506">
    <property type="term" value="F:iron ion binding"/>
    <property type="evidence" value="ECO:0007669"/>
    <property type="project" value="InterPro"/>
</dbReference>
<feature type="compositionally biased region" description="Low complexity" evidence="1">
    <location>
        <begin position="378"/>
        <end position="397"/>
    </location>
</feature>
<sequence>MGGRVVVLLAVAFACDSVGCAAARGGVHRIAVPRALSVSARARARASSVGEAPEAPRTPAFLRPANVLPLAAAAFYAAQPATLDDAVAACWRAIYACDFVHSPMFEAQVASTSFVVWIVFFSSLHLVLGKRAAQHRFDGAMPHDPFSWARPSNWFEAINPLFSYLGSIQLYHMLHSKAPLVEAAPSFGVLCAEVALGLVLYDLCFWPLHLLMHRGPFRQLRSAHGYHHRKGHTLNALETVQHSYADGLLQVVVNICVQQLTPFGPVGCKHPLSRLVHNVVVTYLLCEAHSGYTDLPFMSHRLWPAVFGGAPRHERHHHDGKVAFQQFFTYLDDLFGFGPVDEGAHAAPSPTTTPSDRLEARTGDALGLAPTSTIGEHATGADADARPRAGARTSQNA</sequence>
<keyword evidence="2" id="KW-0812">Transmembrane</keyword>
<dbReference type="GO" id="GO:0016491">
    <property type="term" value="F:oxidoreductase activity"/>
    <property type="evidence" value="ECO:0007669"/>
    <property type="project" value="InterPro"/>
</dbReference>
<comment type="caution">
    <text evidence="5">The sequence shown here is derived from an EMBL/GenBank/DDBJ whole genome shotgun (WGS) entry which is preliminary data.</text>
</comment>
<keyword evidence="2" id="KW-0472">Membrane</keyword>
<evidence type="ECO:0000313" key="6">
    <source>
        <dbReference type="Proteomes" id="UP000751190"/>
    </source>
</evidence>
<keyword evidence="3" id="KW-0732">Signal</keyword>
<accession>A0A8J5XR20</accession>
<dbReference type="InterPro" id="IPR006694">
    <property type="entry name" value="Fatty_acid_hydroxylase"/>
</dbReference>
<dbReference type="GO" id="GO:0008610">
    <property type="term" value="P:lipid biosynthetic process"/>
    <property type="evidence" value="ECO:0007669"/>
    <property type="project" value="InterPro"/>
</dbReference>
<proteinExistence type="predicted"/>
<reference evidence="5" key="1">
    <citation type="submission" date="2021-05" db="EMBL/GenBank/DDBJ databases">
        <title>The genome of the haptophyte Pavlova lutheri (Diacronema luteri, Pavlovales) - a model for lipid biosynthesis in eukaryotic algae.</title>
        <authorList>
            <person name="Hulatt C.J."/>
            <person name="Posewitz M.C."/>
        </authorList>
    </citation>
    <scope>NUCLEOTIDE SEQUENCE</scope>
    <source>
        <strain evidence="5">NIVA-4/92</strain>
    </source>
</reference>
<dbReference type="OrthoDB" id="408954at2759"/>
<dbReference type="PROSITE" id="PS51257">
    <property type="entry name" value="PROKAR_LIPOPROTEIN"/>
    <property type="match status" value="1"/>
</dbReference>
<organism evidence="5 6">
    <name type="scientific">Diacronema lutheri</name>
    <name type="common">Unicellular marine alga</name>
    <name type="synonym">Monochrysis lutheri</name>
    <dbReference type="NCBI Taxonomy" id="2081491"/>
    <lineage>
        <taxon>Eukaryota</taxon>
        <taxon>Haptista</taxon>
        <taxon>Haptophyta</taxon>
        <taxon>Pavlovophyceae</taxon>
        <taxon>Pavlovales</taxon>
        <taxon>Pavlovaceae</taxon>
        <taxon>Diacronema</taxon>
    </lineage>
</organism>
<dbReference type="EMBL" id="JAGTXO010000001">
    <property type="protein sequence ID" value="KAG8470113.1"/>
    <property type="molecule type" value="Genomic_DNA"/>
</dbReference>
<dbReference type="Pfam" id="PF04116">
    <property type="entry name" value="FA_hydroxylase"/>
    <property type="match status" value="1"/>
</dbReference>
<feature type="chain" id="PRO_5035180379" description="Fatty acid hydroxylase domain-containing protein" evidence="3">
    <location>
        <begin position="23"/>
        <end position="397"/>
    </location>
</feature>
<protein>
    <recommendedName>
        <fullName evidence="4">Fatty acid hydroxylase domain-containing protein</fullName>
    </recommendedName>
</protein>
<feature type="transmembrane region" description="Helical" evidence="2">
    <location>
        <begin position="186"/>
        <end position="211"/>
    </location>
</feature>
<feature type="domain" description="Fatty acid hydroxylase" evidence="4">
    <location>
        <begin position="195"/>
        <end position="336"/>
    </location>
</feature>
<dbReference type="Proteomes" id="UP000751190">
    <property type="component" value="Unassembled WGS sequence"/>
</dbReference>
<keyword evidence="2" id="KW-1133">Transmembrane helix</keyword>
<gene>
    <name evidence="5" type="ORF">KFE25_008534</name>
</gene>
<evidence type="ECO:0000256" key="1">
    <source>
        <dbReference type="SAM" id="MobiDB-lite"/>
    </source>
</evidence>
<feature type="signal peptide" evidence="3">
    <location>
        <begin position="1"/>
        <end position="22"/>
    </location>
</feature>
<dbReference type="AlphaFoldDB" id="A0A8J5XR20"/>
<feature type="region of interest" description="Disordered" evidence="1">
    <location>
        <begin position="342"/>
        <end position="397"/>
    </location>
</feature>
<evidence type="ECO:0000256" key="3">
    <source>
        <dbReference type="SAM" id="SignalP"/>
    </source>
</evidence>
<evidence type="ECO:0000256" key="2">
    <source>
        <dbReference type="SAM" id="Phobius"/>
    </source>
</evidence>
<keyword evidence="6" id="KW-1185">Reference proteome</keyword>
<dbReference type="OMA" id="WRAIYAC"/>
<evidence type="ECO:0000259" key="4">
    <source>
        <dbReference type="Pfam" id="PF04116"/>
    </source>
</evidence>
<feature type="transmembrane region" description="Helical" evidence="2">
    <location>
        <begin position="114"/>
        <end position="133"/>
    </location>
</feature>
<evidence type="ECO:0000313" key="5">
    <source>
        <dbReference type="EMBL" id="KAG8470113.1"/>
    </source>
</evidence>